<comment type="subcellular location">
    <subcellularLocation>
        <location evidence="1">Membrane</location>
        <topology evidence="1">Single-pass membrane protein</topology>
    </subcellularLocation>
</comment>
<keyword evidence="3 8" id="KW-1133">Transmembrane helix</keyword>
<feature type="region of interest" description="Disordered" evidence="7">
    <location>
        <begin position="148"/>
        <end position="201"/>
    </location>
</feature>
<evidence type="ECO:0000256" key="7">
    <source>
        <dbReference type="SAM" id="MobiDB-lite"/>
    </source>
</evidence>
<dbReference type="GO" id="GO:0016989">
    <property type="term" value="F:sigma factor antagonist activity"/>
    <property type="evidence" value="ECO:0007669"/>
    <property type="project" value="TreeGrafter"/>
</dbReference>
<evidence type="ECO:0000256" key="6">
    <source>
        <dbReference type="ARBA" id="ARBA00023163"/>
    </source>
</evidence>
<dbReference type="InterPro" id="IPR041916">
    <property type="entry name" value="Anti_sigma_zinc_sf"/>
</dbReference>
<gene>
    <name evidence="10" type="ORF">SAMN04489764_2187</name>
</gene>
<keyword evidence="10" id="KW-0862">Zinc</keyword>
<protein>
    <submittedName>
        <fullName evidence="10">Putative zinc-finger</fullName>
    </submittedName>
</protein>
<evidence type="ECO:0000256" key="2">
    <source>
        <dbReference type="ARBA" id="ARBA00022692"/>
    </source>
</evidence>
<dbReference type="GO" id="GO:0006417">
    <property type="term" value="P:regulation of translation"/>
    <property type="evidence" value="ECO:0007669"/>
    <property type="project" value="TreeGrafter"/>
</dbReference>
<evidence type="ECO:0000256" key="1">
    <source>
        <dbReference type="ARBA" id="ARBA00004167"/>
    </source>
</evidence>
<dbReference type="Proteomes" id="UP000217103">
    <property type="component" value="Unassembled WGS sequence"/>
</dbReference>
<feature type="compositionally biased region" description="Low complexity" evidence="7">
    <location>
        <begin position="181"/>
        <end position="191"/>
    </location>
</feature>
<evidence type="ECO:0000256" key="4">
    <source>
        <dbReference type="ARBA" id="ARBA00023015"/>
    </source>
</evidence>
<evidence type="ECO:0000256" key="3">
    <source>
        <dbReference type="ARBA" id="ARBA00022989"/>
    </source>
</evidence>
<keyword evidence="10" id="KW-0479">Metal-binding</keyword>
<proteinExistence type="predicted"/>
<dbReference type="AlphaFoldDB" id="A0A1H1DVQ2"/>
<dbReference type="GO" id="GO:0008270">
    <property type="term" value="F:zinc ion binding"/>
    <property type="evidence" value="ECO:0007669"/>
    <property type="project" value="UniProtKB-KW"/>
</dbReference>
<evidence type="ECO:0000256" key="8">
    <source>
        <dbReference type="SAM" id="Phobius"/>
    </source>
</evidence>
<evidence type="ECO:0000313" key="11">
    <source>
        <dbReference type="Proteomes" id="UP000217103"/>
    </source>
</evidence>
<dbReference type="PANTHER" id="PTHR37461">
    <property type="entry name" value="ANTI-SIGMA-K FACTOR RSKA"/>
    <property type="match status" value="1"/>
</dbReference>
<keyword evidence="5 8" id="KW-0472">Membrane</keyword>
<dbReference type="EMBL" id="FNKK01000002">
    <property type="protein sequence ID" value="SDQ80473.1"/>
    <property type="molecule type" value="Genomic_DNA"/>
</dbReference>
<dbReference type="GO" id="GO:0016020">
    <property type="term" value="C:membrane"/>
    <property type="evidence" value="ECO:0007669"/>
    <property type="project" value="UniProtKB-SubCell"/>
</dbReference>
<name>A0A1H1DVQ2_9ACTN</name>
<dbReference type="Pfam" id="PF13490">
    <property type="entry name" value="zf-HC2"/>
    <property type="match status" value="1"/>
</dbReference>
<accession>A0A1H1DVQ2</accession>
<keyword evidence="11" id="KW-1185">Reference proteome</keyword>
<evidence type="ECO:0000313" key="10">
    <source>
        <dbReference type="EMBL" id="SDQ80473.1"/>
    </source>
</evidence>
<dbReference type="PANTHER" id="PTHR37461:SF1">
    <property type="entry name" value="ANTI-SIGMA-K FACTOR RSKA"/>
    <property type="match status" value="1"/>
</dbReference>
<feature type="compositionally biased region" description="Basic and acidic residues" evidence="7">
    <location>
        <begin position="148"/>
        <end position="161"/>
    </location>
</feature>
<dbReference type="InterPro" id="IPR051474">
    <property type="entry name" value="Anti-sigma-K/W_factor"/>
</dbReference>
<evidence type="ECO:0000256" key="5">
    <source>
        <dbReference type="ARBA" id="ARBA00023136"/>
    </source>
</evidence>
<keyword evidence="2 8" id="KW-0812">Transmembrane</keyword>
<sequence length="295" mass="29982">MTGPCERIRLSLGVHVLGALEPEERAEVEAHLAECAACRAEYEELAALPALLAKVSPDDVAHAVQPPSAVLDRLLAARVKRRRRARVVLVAAVGAVVLAAGGGVGAALFAQGLGETAVSAQADHESAAAGEGAGSGEDDVRVLRERDDSAGPAEEPARPSEEPAAPTEQPVPEEAGKPRSRSSAPAESPGPVMAAPDRRAAAEEGGVAARVLLYAGENGTTVAVTLTGVSSGAHGVLVAVGEDGSTETAASWRIADDTPRGTTFTGAVGLPPDRIDRVEVVTSGGEVLLRVPFES</sequence>
<dbReference type="STRING" id="35622.SAMN04489764_2187"/>
<dbReference type="Gene3D" id="1.10.10.1320">
    <property type="entry name" value="Anti-sigma factor, zinc-finger domain"/>
    <property type="match status" value="1"/>
</dbReference>
<dbReference type="InterPro" id="IPR027383">
    <property type="entry name" value="Znf_put"/>
</dbReference>
<organism evidence="10 11">
    <name type="scientific">Thermostaphylospora chromogena</name>
    <dbReference type="NCBI Taxonomy" id="35622"/>
    <lineage>
        <taxon>Bacteria</taxon>
        <taxon>Bacillati</taxon>
        <taxon>Actinomycetota</taxon>
        <taxon>Actinomycetes</taxon>
        <taxon>Streptosporangiales</taxon>
        <taxon>Thermomonosporaceae</taxon>
        <taxon>Thermostaphylospora</taxon>
    </lineage>
</organism>
<evidence type="ECO:0000259" key="9">
    <source>
        <dbReference type="Pfam" id="PF13490"/>
    </source>
</evidence>
<dbReference type="RefSeq" id="WP_093258929.1">
    <property type="nucleotide sequence ID" value="NZ_FNKK01000002.1"/>
</dbReference>
<keyword evidence="10" id="KW-0863">Zinc-finger</keyword>
<keyword evidence="4" id="KW-0805">Transcription regulation</keyword>
<feature type="transmembrane region" description="Helical" evidence="8">
    <location>
        <begin position="87"/>
        <end position="110"/>
    </location>
</feature>
<reference evidence="10 11" key="1">
    <citation type="submission" date="2016-10" db="EMBL/GenBank/DDBJ databases">
        <authorList>
            <person name="de Groot N.N."/>
        </authorList>
    </citation>
    <scope>NUCLEOTIDE SEQUENCE [LARGE SCALE GENOMIC DNA]</scope>
    <source>
        <strain evidence="10 11">DSM 43794</strain>
    </source>
</reference>
<feature type="domain" description="Putative zinc-finger" evidence="9">
    <location>
        <begin position="5"/>
        <end position="39"/>
    </location>
</feature>
<keyword evidence="6" id="KW-0804">Transcription</keyword>